<evidence type="ECO:0000313" key="4">
    <source>
        <dbReference type="Proteomes" id="UP001189429"/>
    </source>
</evidence>
<feature type="compositionally biased region" description="Low complexity" evidence="1">
    <location>
        <begin position="32"/>
        <end position="44"/>
    </location>
</feature>
<proteinExistence type="predicted"/>
<dbReference type="PANTHER" id="PTHR43722">
    <property type="entry name" value="PROLINE IMINOPEPTIDASE"/>
    <property type="match status" value="1"/>
</dbReference>
<dbReference type="InterPro" id="IPR000073">
    <property type="entry name" value="AB_hydrolase_1"/>
</dbReference>
<evidence type="ECO:0000313" key="3">
    <source>
        <dbReference type="EMBL" id="CAK0867604.1"/>
    </source>
</evidence>
<dbReference type="Pfam" id="PF00561">
    <property type="entry name" value="Abhydrolase_1"/>
    <property type="match status" value="1"/>
</dbReference>
<feature type="region of interest" description="Disordered" evidence="1">
    <location>
        <begin position="31"/>
        <end position="80"/>
    </location>
</feature>
<name>A0ABN9V6S5_9DINO</name>
<organism evidence="3 4">
    <name type="scientific">Prorocentrum cordatum</name>
    <dbReference type="NCBI Taxonomy" id="2364126"/>
    <lineage>
        <taxon>Eukaryota</taxon>
        <taxon>Sar</taxon>
        <taxon>Alveolata</taxon>
        <taxon>Dinophyceae</taxon>
        <taxon>Prorocentrales</taxon>
        <taxon>Prorocentraceae</taxon>
        <taxon>Prorocentrum</taxon>
    </lineage>
</organism>
<dbReference type="InterPro" id="IPR029058">
    <property type="entry name" value="AB_hydrolase_fold"/>
</dbReference>
<keyword evidence="4" id="KW-1185">Reference proteome</keyword>
<evidence type="ECO:0000259" key="2">
    <source>
        <dbReference type="Pfam" id="PF00561"/>
    </source>
</evidence>
<dbReference type="Proteomes" id="UP001189429">
    <property type="component" value="Unassembled WGS sequence"/>
</dbReference>
<evidence type="ECO:0000256" key="1">
    <source>
        <dbReference type="SAM" id="MobiDB-lite"/>
    </source>
</evidence>
<dbReference type="EMBL" id="CAUYUJ010016660">
    <property type="protein sequence ID" value="CAK0867604.1"/>
    <property type="molecule type" value="Genomic_DNA"/>
</dbReference>
<feature type="domain" description="AB hydrolase-1" evidence="2">
    <location>
        <begin position="197"/>
        <end position="289"/>
    </location>
</feature>
<dbReference type="PANTHER" id="PTHR43722:SF1">
    <property type="entry name" value="PROLINE IMINOPEPTIDASE"/>
    <property type="match status" value="1"/>
</dbReference>
<accession>A0ABN9V6S5</accession>
<reference evidence="3" key="1">
    <citation type="submission" date="2023-10" db="EMBL/GenBank/DDBJ databases">
        <authorList>
            <person name="Chen Y."/>
            <person name="Shah S."/>
            <person name="Dougan E. K."/>
            <person name="Thang M."/>
            <person name="Chan C."/>
        </authorList>
    </citation>
    <scope>NUCLEOTIDE SEQUENCE [LARGE SCALE GENOMIC DNA]</scope>
</reference>
<dbReference type="InterPro" id="IPR005944">
    <property type="entry name" value="Pro_iminopeptidase"/>
</dbReference>
<comment type="caution">
    <text evidence="3">The sequence shown here is derived from an EMBL/GenBank/DDBJ whole genome shotgun (WGS) entry which is preliminary data.</text>
</comment>
<dbReference type="Gene3D" id="3.40.50.1820">
    <property type="entry name" value="alpha/beta hydrolase"/>
    <property type="match status" value="1"/>
</dbReference>
<dbReference type="SUPFAM" id="SSF53474">
    <property type="entry name" value="alpha/beta-Hydrolases"/>
    <property type="match status" value="1"/>
</dbReference>
<gene>
    <name evidence="3" type="ORF">PCOR1329_LOCUS54505</name>
</gene>
<sequence length="477" mass="50820">MQSRGIRMQLAVGSRGLVSCSPTSVVFEASESSLGTTGLSGLRPAAPPPRRRHRHGAAASPAGPPPAGMLQPTRGAAAPSRVRLPLAPRQAPAAAAAAPAPSGSAARPLAAGLAAAAAASADAARRPRRRRGASRLQAWRASSPLRTLHKAKGYDPTLSGTLDVGDGFGLYYQEHGCPDGVPVVFLHGGPGAGATERMATLFDPEKYRIFSDQLEANTTWHHVEDLERLREHLGVDRWVVCGGSWGSCLAVAYASRHAGRVLGMALRAACLFRDEDQEFDFFLGPGDGARTALPDAWARLTGWLGEGDRRSAHGIARAFRSAALGELAALSPQDAVSKWSAWEFALMGARPPAQVRRGEVTLQRGEGVAEAPQTPWPRLDAGRVQALTTIHYVAERGFFPQGFSLLDEAQRFEFPLYIVHGRRDCVCPVRNAKDLAAAVPRSELRITAGGHSQWDAENVDAFVDATDRLASAVRELA</sequence>
<protein>
    <recommendedName>
        <fullName evidence="2">AB hydrolase-1 domain-containing protein</fullName>
    </recommendedName>
</protein>